<name>A0ACB7PC56_9PEZI</name>
<dbReference type="EMBL" id="JAGIZQ010000003">
    <property type="protein sequence ID" value="KAH6636663.1"/>
    <property type="molecule type" value="Genomic_DNA"/>
</dbReference>
<comment type="caution">
    <text evidence="1">The sequence shown here is derived from an EMBL/GenBank/DDBJ whole genome shotgun (WGS) entry which is preliminary data.</text>
</comment>
<reference evidence="1 2" key="1">
    <citation type="journal article" date="2021" name="Nat. Commun.">
        <title>Genetic determinants of endophytism in the Arabidopsis root mycobiome.</title>
        <authorList>
            <person name="Mesny F."/>
            <person name="Miyauchi S."/>
            <person name="Thiergart T."/>
            <person name="Pickel B."/>
            <person name="Atanasova L."/>
            <person name="Karlsson M."/>
            <person name="Huettel B."/>
            <person name="Barry K.W."/>
            <person name="Haridas S."/>
            <person name="Chen C."/>
            <person name="Bauer D."/>
            <person name="Andreopoulos W."/>
            <person name="Pangilinan J."/>
            <person name="LaButti K."/>
            <person name="Riley R."/>
            <person name="Lipzen A."/>
            <person name="Clum A."/>
            <person name="Drula E."/>
            <person name="Henrissat B."/>
            <person name="Kohler A."/>
            <person name="Grigoriev I.V."/>
            <person name="Martin F.M."/>
            <person name="Hacquard S."/>
        </authorList>
    </citation>
    <scope>NUCLEOTIDE SEQUENCE [LARGE SCALE GENOMIC DNA]</scope>
    <source>
        <strain evidence="1 2">MPI-SDFR-AT-0079</strain>
    </source>
</reference>
<accession>A0ACB7PC56</accession>
<evidence type="ECO:0000313" key="2">
    <source>
        <dbReference type="Proteomes" id="UP000724584"/>
    </source>
</evidence>
<keyword evidence="2" id="KW-1185">Reference proteome</keyword>
<proteinExistence type="predicted"/>
<sequence length="154" mass="16898">MEPARRKQHGANIGAVLASGTWLDLFFWGGSGHRQKARERALTVSLGRNGHMGYIRPMSSTGGTAPAPGARDGGVARKQGMEWDHGIFFKRKAPGGWLALYLRYLLWLGHLSGVEGGGRGGYTWVTACEGFFFSFFLRGYLSSSASRGLRRARY</sequence>
<organism evidence="1 2">
    <name type="scientific">Chaetomium tenue</name>
    <dbReference type="NCBI Taxonomy" id="1854479"/>
    <lineage>
        <taxon>Eukaryota</taxon>
        <taxon>Fungi</taxon>
        <taxon>Dikarya</taxon>
        <taxon>Ascomycota</taxon>
        <taxon>Pezizomycotina</taxon>
        <taxon>Sordariomycetes</taxon>
        <taxon>Sordariomycetidae</taxon>
        <taxon>Sordariales</taxon>
        <taxon>Chaetomiaceae</taxon>
        <taxon>Chaetomium</taxon>
    </lineage>
</organism>
<gene>
    <name evidence="1" type="ORF">F5144DRAFT_189048</name>
</gene>
<protein>
    <submittedName>
        <fullName evidence="1">Uncharacterized protein</fullName>
    </submittedName>
</protein>
<evidence type="ECO:0000313" key="1">
    <source>
        <dbReference type="EMBL" id="KAH6636663.1"/>
    </source>
</evidence>
<dbReference type="Proteomes" id="UP000724584">
    <property type="component" value="Unassembled WGS sequence"/>
</dbReference>